<feature type="region of interest" description="Disordered" evidence="2">
    <location>
        <begin position="327"/>
        <end position="388"/>
    </location>
</feature>
<feature type="compositionally biased region" description="Basic and acidic residues" evidence="2">
    <location>
        <begin position="619"/>
        <end position="637"/>
    </location>
</feature>
<keyword evidence="4" id="KW-1185">Reference proteome</keyword>
<feature type="region of interest" description="Disordered" evidence="2">
    <location>
        <begin position="771"/>
        <end position="790"/>
    </location>
</feature>
<feature type="region of interest" description="Disordered" evidence="2">
    <location>
        <begin position="1"/>
        <end position="73"/>
    </location>
</feature>
<protein>
    <submittedName>
        <fullName evidence="3">Uncharacterized protein</fullName>
    </submittedName>
</protein>
<feature type="compositionally biased region" description="Polar residues" evidence="2">
    <location>
        <begin position="43"/>
        <end position="53"/>
    </location>
</feature>
<feature type="compositionally biased region" description="Basic and acidic residues" evidence="2">
    <location>
        <begin position="884"/>
        <end position="903"/>
    </location>
</feature>
<evidence type="ECO:0000256" key="1">
    <source>
        <dbReference type="SAM" id="Coils"/>
    </source>
</evidence>
<dbReference type="EMBL" id="ML977151">
    <property type="protein sequence ID" value="KAF1987728.1"/>
    <property type="molecule type" value="Genomic_DNA"/>
</dbReference>
<gene>
    <name evidence="3" type="ORF">K402DRAFT_462601</name>
</gene>
<feature type="region of interest" description="Disordered" evidence="2">
    <location>
        <begin position="491"/>
        <end position="530"/>
    </location>
</feature>
<feature type="compositionally biased region" description="Basic and acidic residues" evidence="2">
    <location>
        <begin position="673"/>
        <end position="712"/>
    </location>
</feature>
<dbReference type="Proteomes" id="UP000800041">
    <property type="component" value="Unassembled WGS sequence"/>
</dbReference>
<feature type="compositionally biased region" description="Basic and acidic residues" evidence="2">
    <location>
        <begin position="829"/>
        <end position="841"/>
    </location>
</feature>
<feature type="compositionally biased region" description="Polar residues" evidence="2">
    <location>
        <begin position="638"/>
        <end position="650"/>
    </location>
</feature>
<evidence type="ECO:0000313" key="4">
    <source>
        <dbReference type="Proteomes" id="UP000800041"/>
    </source>
</evidence>
<feature type="compositionally biased region" description="Acidic residues" evidence="2">
    <location>
        <begin position="590"/>
        <end position="599"/>
    </location>
</feature>
<evidence type="ECO:0000256" key="2">
    <source>
        <dbReference type="SAM" id="MobiDB-lite"/>
    </source>
</evidence>
<feature type="compositionally biased region" description="Polar residues" evidence="2">
    <location>
        <begin position="336"/>
        <end position="348"/>
    </location>
</feature>
<sequence>MRETMRTNKGADKKKLAASNNQPHSRRGPNTDPPTSHGVPAPHSTNNPASDNTLPHHHTTTAPRPVSPEAVHGARAAALLLEKITRGDDMKKYLAKRAKAAAGDRIPLQDRTLRRPEPLVRPSQLTPEVDFAPAAEQDGTLPIFQVGGSSAANNRRHKPSAKKPGVPNDPSKCQSDWRRYFNPASYRLPKPIPRADAQKQMPADPLILSEPRLGDSNVIPKTSGAAKALDDFRQIAATGPDSDARVALHLFNSHMERRSKSHEAAEEVKKLAELNAAAQEAQTERELTEATMAAKNLAEYRDFMEGEQAKKDVDAWIGGSIKEKKPLFEGEELSQEPETAQGSFQQGASKALSGSGGFDRPYPERPRKTLAPTAPATVKASGPELNPEQYEVFDPPTLYYPIPSALAASNHLVTKQAGKTAMSSKSPYVKAALQRLKEWKDHSLEAANILHGAKPARKTKAIVDGLQGSGGKPVLVSPNASQTNVSHDAGKWEGVILPPPPPIPGHASADEDENPSRRFQGRDRLPSWKQSGLDAVAEDEELAQIREQEQRIAEAVWRTQQAESQYDVEPEGKIKAKGRAIDLPPQPAVVEEDDEEVDEPGPLLSMGETPQPDLGMFDPKNDETVAEEVGNRKRSDSTHTTSSGQTTWSKIMNPPDNYIVRGPVASPMPRMPTKKELKEKEKAAEKSAKEKEKAAKREATKKAAKPTKEEARHAMADRFAKSFNSSMIPSLPKVGLDDFYIPGTGQSKVRKAPESSMGSFACAGVNNPEVLQSPQAQSRSSYVPPPRRGSVGYSSDVAAKYATMGIDVGNLGRGSSKLPSKVVPQEVPMSKEDEKLHRLAREYSALIGSPSFSESGESGEGSPSGPAETRHAKRAQDSPPNEWTRQERNHNANQWKREAEQKKGSKLFLFPEDEEKAKKDGKGEKKDKGKDEQ</sequence>
<dbReference type="AlphaFoldDB" id="A0A6G1H436"/>
<keyword evidence="1" id="KW-0175">Coiled coil</keyword>
<feature type="compositionally biased region" description="Basic and acidic residues" evidence="2">
    <location>
        <begin position="514"/>
        <end position="526"/>
    </location>
</feature>
<feature type="region of interest" description="Disordered" evidence="2">
    <location>
        <begin position="556"/>
        <end position="712"/>
    </location>
</feature>
<proteinExistence type="predicted"/>
<feature type="compositionally biased region" description="Basic and acidic residues" evidence="2">
    <location>
        <begin position="915"/>
        <end position="933"/>
    </location>
</feature>
<accession>A0A6G1H436</accession>
<evidence type="ECO:0000313" key="3">
    <source>
        <dbReference type="EMBL" id="KAF1987728.1"/>
    </source>
</evidence>
<organism evidence="3 4">
    <name type="scientific">Aulographum hederae CBS 113979</name>
    <dbReference type="NCBI Taxonomy" id="1176131"/>
    <lineage>
        <taxon>Eukaryota</taxon>
        <taxon>Fungi</taxon>
        <taxon>Dikarya</taxon>
        <taxon>Ascomycota</taxon>
        <taxon>Pezizomycotina</taxon>
        <taxon>Dothideomycetes</taxon>
        <taxon>Pleosporomycetidae</taxon>
        <taxon>Aulographales</taxon>
        <taxon>Aulographaceae</taxon>
    </lineage>
</organism>
<name>A0A6G1H436_9PEZI</name>
<feature type="compositionally biased region" description="Basic and acidic residues" evidence="2">
    <location>
        <begin position="1"/>
        <end position="15"/>
    </location>
</feature>
<feature type="compositionally biased region" description="Low complexity" evidence="2">
    <location>
        <begin position="848"/>
        <end position="866"/>
    </location>
</feature>
<feature type="region of interest" description="Disordered" evidence="2">
    <location>
        <begin position="147"/>
        <end position="176"/>
    </location>
</feature>
<feature type="compositionally biased region" description="Polar residues" evidence="2">
    <location>
        <begin position="771"/>
        <end position="781"/>
    </location>
</feature>
<reference evidence="3" key="1">
    <citation type="journal article" date="2020" name="Stud. Mycol.">
        <title>101 Dothideomycetes genomes: a test case for predicting lifestyles and emergence of pathogens.</title>
        <authorList>
            <person name="Haridas S."/>
            <person name="Albert R."/>
            <person name="Binder M."/>
            <person name="Bloem J."/>
            <person name="Labutti K."/>
            <person name="Salamov A."/>
            <person name="Andreopoulos B."/>
            <person name="Baker S."/>
            <person name="Barry K."/>
            <person name="Bills G."/>
            <person name="Bluhm B."/>
            <person name="Cannon C."/>
            <person name="Castanera R."/>
            <person name="Culley D."/>
            <person name="Daum C."/>
            <person name="Ezra D."/>
            <person name="Gonzalez J."/>
            <person name="Henrissat B."/>
            <person name="Kuo A."/>
            <person name="Liang C."/>
            <person name="Lipzen A."/>
            <person name="Lutzoni F."/>
            <person name="Magnuson J."/>
            <person name="Mondo S."/>
            <person name="Nolan M."/>
            <person name="Ohm R."/>
            <person name="Pangilinan J."/>
            <person name="Park H.-J."/>
            <person name="Ramirez L."/>
            <person name="Alfaro M."/>
            <person name="Sun H."/>
            <person name="Tritt A."/>
            <person name="Yoshinaga Y."/>
            <person name="Zwiers L.-H."/>
            <person name="Turgeon B."/>
            <person name="Goodwin S."/>
            <person name="Spatafora J."/>
            <person name="Crous P."/>
            <person name="Grigoriev I."/>
        </authorList>
    </citation>
    <scope>NUCLEOTIDE SEQUENCE</scope>
    <source>
        <strain evidence="3">CBS 113979</strain>
    </source>
</reference>
<feature type="coiled-coil region" evidence="1">
    <location>
        <begin position="261"/>
        <end position="291"/>
    </location>
</feature>
<feature type="region of interest" description="Disordered" evidence="2">
    <location>
        <begin position="809"/>
        <end position="933"/>
    </location>
</feature>